<evidence type="ECO:0000313" key="5">
    <source>
        <dbReference type="Proteomes" id="UP000032702"/>
    </source>
</evidence>
<reference evidence="2 4" key="2">
    <citation type="journal article" date="2011" name="Mol. Biol. Evol.">
        <title>Comparative genomic analysis of fruiting body formation in Myxococcales.</title>
        <authorList>
            <person name="Huntley S."/>
            <person name="Hamann N."/>
            <person name="Wegener-Feldbrugge S."/>
            <person name="Treuner-Lange A."/>
            <person name="Kube M."/>
            <person name="Reinhardt R."/>
            <person name="Klages S."/>
            <person name="Muller R."/>
            <person name="Ronning C.M."/>
            <person name="Nierman W.C."/>
            <person name="Sogaard-Andersen L."/>
        </authorList>
    </citation>
    <scope>NUCLEOTIDE SEQUENCE [LARGE SCALE GENOMIC DNA]</scope>
    <source>
        <strain evidence="2 4">DW4/3-1</strain>
    </source>
</reference>
<dbReference type="KEGG" id="sur:STAUR_4710"/>
<sequence length="226" mass="24509">MGFGLIPSPPWKARAVIRCLLVLCLLLPAFAHADVDPRFARLRDTAEPLGGLGAFLERYIGECGSLFASSDCRTKADAFRKHYRGKRMYMIVTEEVATMVAPGAYQPNSGNFSIHVTPSFPGGRYTLTEGTPKKTDAEGNPLLPVMTVTGTSPRGWNGGVFSRLFSSKGVRVQVIFTPLDIWSLPHPSGGKTFGVSARIEALLVTEGRTGQELGLWLDGKDAPKKK</sequence>
<organism evidence="3 5">
    <name type="scientific">Stigmatella aurantiaca (strain DW4/3-1)</name>
    <dbReference type="NCBI Taxonomy" id="378806"/>
    <lineage>
        <taxon>Bacteria</taxon>
        <taxon>Pseudomonadati</taxon>
        <taxon>Myxococcota</taxon>
        <taxon>Myxococcia</taxon>
        <taxon>Myxococcales</taxon>
        <taxon>Cystobacterineae</taxon>
        <taxon>Archangiaceae</taxon>
        <taxon>Stigmatella</taxon>
    </lineage>
</organism>
<dbReference type="Pfam" id="PF19542">
    <property type="entry name" value="DUF6066"/>
    <property type="match status" value="1"/>
</dbReference>
<dbReference type="OrthoDB" id="5522657at2"/>
<proteinExistence type="predicted"/>
<keyword evidence="4" id="KW-1185">Reference proteome</keyword>
<dbReference type="Proteomes" id="UP000001351">
    <property type="component" value="Chromosome"/>
</dbReference>
<dbReference type="RefSeq" id="WP_002612957.1">
    <property type="nucleotide sequence ID" value="NC_014623.1"/>
</dbReference>
<dbReference type="AlphaFoldDB" id="Q095R9"/>
<evidence type="ECO:0000313" key="2">
    <source>
        <dbReference type="EMBL" id="ADO72489.1"/>
    </source>
</evidence>
<evidence type="ECO:0000256" key="1">
    <source>
        <dbReference type="SAM" id="SignalP"/>
    </source>
</evidence>
<dbReference type="HOGENOM" id="CLU_1309029_0_0_7"/>
<protein>
    <submittedName>
        <fullName evidence="2">Conserved uncharacterized protein</fullName>
    </submittedName>
</protein>
<feature type="chain" id="PRO_5010840292" evidence="1">
    <location>
        <begin position="34"/>
        <end position="226"/>
    </location>
</feature>
<feature type="signal peptide" evidence="1">
    <location>
        <begin position="1"/>
        <end position="33"/>
    </location>
</feature>
<dbReference type="EMBL" id="AAMD01000032">
    <property type="protein sequence ID" value="EAU67494.1"/>
    <property type="molecule type" value="Genomic_DNA"/>
</dbReference>
<dbReference type="eggNOG" id="ENOG5030QXZ">
    <property type="taxonomic scope" value="Bacteria"/>
</dbReference>
<keyword evidence="1" id="KW-0732">Signal</keyword>
<evidence type="ECO:0000313" key="3">
    <source>
        <dbReference type="EMBL" id="EAU67494.1"/>
    </source>
</evidence>
<name>Q095R9_STIAD</name>
<dbReference type="EMBL" id="CP002271">
    <property type="protein sequence ID" value="ADO72489.1"/>
    <property type="molecule type" value="Genomic_DNA"/>
</dbReference>
<dbReference type="Proteomes" id="UP000032702">
    <property type="component" value="Unassembled WGS sequence"/>
</dbReference>
<dbReference type="PATRIC" id="fig|378806.16.peg.6753"/>
<dbReference type="InterPro" id="IPR045710">
    <property type="entry name" value="DUF6066"/>
</dbReference>
<evidence type="ECO:0000313" key="4">
    <source>
        <dbReference type="Proteomes" id="UP000001351"/>
    </source>
</evidence>
<gene>
    <name evidence="2" type="ordered locus">STAUR_4710</name>
    <name evidence="3" type="ORF">STIAU_6958</name>
</gene>
<reference evidence="3 5" key="1">
    <citation type="submission" date="2006-04" db="EMBL/GenBank/DDBJ databases">
        <authorList>
            <person name="Nierman W.C."/>
        </authorList>
    </citation>
    <scope>NUCLEOTIDE SEQUENCE [LARGE SCALE GENOMIC DNA]</scope>
    <source>
        <strain evidence="3 5">DW4/3-1</strain>
    </source>
</reference>
<accession>Q095R9</accession>